<dbReference type="Pfam" id="PF00561">
    <property type="entry name" value="Abhydrolase_1"/>
    <property type="match status" value="1"/>
</dbReference>
<evidence type="ECO:0000313" key="3">
    <source>
        <dbReference type="Proteomes" id="UP001242368"/>
    </source>
</evidence>
<comment type="caution">
    <text evidence="2">The sequence shown here is derived from an EMBL/GenBank/DDBJ whole genome shotgun (WGS) entry which is preliminary data.</text>
</comment>
<protein>
    <submittedName>
        <fullName evidence="2">Alpha/beta hydrolase</fullName>
    </submittedName>
</protein>
<dbReference type="PANTHER" id="PTHR43433">
    <property type="entry name" value="HYDROLASE, ALPHA/BETA FOLD FAMILY PROTEIN"/>
    <property type="match status" value="1"/>
</dbReference>
<dbReference type="InterPro" id="IPR050471">
    <property type="entry name" value="AB_hydrolase"/>
</dbReference>
<dbReference type="RefSeq" id="WP_290363776.1">
    <property type="nucleotide sequence ID" value="NZ_JAUFQU010000001.1"/>
</dbReference>
<proteinExistence type="predicted"/>
<name>A0ABT8CTI6_9FLAO</name>
<evidence type="ECO:0000259" key="1">
    <source>
        <dbReference type="Pfam" id="PF00561"/>
    </source>
</evidence>
<evidence type="ECO:0000313" key="2">
    <source>
        <dbReference type="EMBL" id="MDN3707823.1"/>
    </source>
</evidence>
<accession>A0ABT8CTI6</accession>
<dbReference type="GO" id="GO:0016787">
    <property type="term" value="F:hydrolase activity"/>
    <property type="evidence" value="ECO:0007669"/>
    <property type="project" value="UniProtKB-KW"/>
</dbReference>
<dbReference type="EMBL" id="JAUFQU010000001">
    <property type="protein sequence ID" value="MDN3707823.1"/>
    <property type="molecule type" value="Genomic_DNA"/>
</dbReference>
<dbReference type="InterPro" id="IPR029058">
    <property type="entry name" value="AB_hydrolase_fold"/>
</dbReference>
<dbReference type="SUPFAM" id="SSF53474">
    <property type="entry name" value="alpha/beta-Hydrolases"/>
    <property type="match status" value="1"/>
</dbReference>
<dbReference type="Proteomes" id="UP001242368">
    <property type="component" value="Unassembled WGS sequence"/>
</dbReference>
<dbReference type="InterPro" id="IPR000073">
    <property type="entry name" value="AB_hydrolase_1"/>
</dbReference>
<keyword evidence="3" id="KW-1185">Reference proteome</keyword>
<dbReference type="Gene3D" id="3.40.50.1820">
    <property type="entry name" value="alpha/beta hydrolase"/>
    <property type="match status" value="1"/>
</dbReference>
<dbReference type="PANTHER" id="PTHR43433:SF5">
    <property type="entry name" value="AB HYDROLASE-1 DOMAIN-CONTAINING PROTEIN"/>
    <property type="match status" value="1"/>
</dbReference>
<reference evidence="3" key="1">
    <citation type="journal article" date="2019" name="Int. J. Syst. Evol. Microbiol.">
        <title>The Global Catalogue of Microorganisms (GCM) 10K type strain sequencing project: providing services to taxonomists for standard genome sequencing and annotation.</title>
        <authorList>
            <consortium name="The Broad Institute Genomics Platform"/>
            <consortium name="The Broad Institute Genome Sequencing Center for Infectious Disease"/>
            <person name="Wu L."/>
            <person name="Ma J."/>
        </authorList>
    </citation>
    <scope>NUCLEOTIDE SEQUENCE [LARGE SCALE GENOMIC DNA]</scope>
    <source>
        <strain evidence="3">CECT 7184</strain>
    </source>
</reference>
<sequence length="300" mass="33936">MVFTYNFLVSFFGFAMKNKNTSTVQIPQYIRSSVKALSFLSNKWATKLAMKLFITPFKFPLPKREIHMDTFSVKYPLELPKAKKDILVYENGNGTKKALLIHGWNGRGTQLFSIAKELTQSGYTVISFDAPGHGKASKNTSVMTEFMEAAFVLERKYDGFDIVIGHSLGGMTAINVLSRGFQARKAVIIGSGDIIQDIMDDFIKRIGLKPKIGIKLKELFEKTYNENIDNYTISNQIQKVKIPVLIIHDRNDLDVPYTAAEHIYSKAPNAELYLTEKLGHRKILGNGNVLQKIKEFIEKD</sequence>
<organism evidence="2 3">
    <name type="scientific">Paenimyroides ceti</name>
    <dbReference type="NCBI Taxonomy" id="395087"/>
    <lineage>
        <taxon>Bacteria</taxon>
        <taxon>Pseudomonadati</taxon>
        <taxon>Bacteroidota</taxon>
        <taxon>Flavobacteriia</taxon>
        <taxon>Flavobacteriales</taxon>
        <taxon>Flavobacteriaceae</taxon>
        <taxon>Paenimyroides</taxon>
    </lineage>
</organism>
<keyword evidence="2" id="KW-0378">Hydrolase</keyword>
<gene>
    <name evidence="2" type="ORF">QW060_11940</name>
</gene>
<feature type="domain" description="AB hydrolase-1" evidence="1">
    <location>
        <begin position="99"/>
        <end position="191"/>
    </location>
</feature>